<organism evidence="4">
    <name type="scientific">Nippostrongylus brasiliensis</name>
    <name type="common">Rat hookworm</name>
    <dbReference type="NCBI Taxonomy" id="27835"/>
    <lineage>
        <taxon>Eukaryota</taxon>
        <taxon>Metazoa</taxon>
        <taxon>Ecdysozoa</taxon>
        <taxon>Nematoda</taxon>
        <taxon>Chromadorea</taxon>
        <taxon>Rhabditida</taxon>
        <taxon>Rhabditina</taxon>
        <taxon>Rhabditomorpha</taxon>
        <taxon>Strongyloidea</taxon>
        <taxon>Heligmosomidae</taxon>
        <taxon>Nippostrongylus</taxon>
    </lineage>
</organism>
<evidence type="ECO:0000256" key="1">
    <source>
        <dbReference type="SAM" id="MobiDB-lite"/>
    </source>
</evidence>
<evidence type="ECO:0000313" key="3">
    <source>
        <dbReference type="Proteomes" id="UP000271162"/>
    </source>
</evidence>
<feature type="compositionally biased region" description="Basic residues" evidence="1">
    <location>
        <begin position="42"/>
        <end position="66"/>
    </location>
</feature>
<name>A0A0N4Y2R6_NIPBR</name>
<evidence type="ECO:0000313" key="4">
    <source>
        <dbReference type="WBParaSite" id="NBR_0001003101-mRNA-1"/>
    </source>
</evidence>
<reference evidence="4" key="1">
    <citation type="submission" date="2017-02" db="UniProtKB">
        <authorList>
            <consortium name="WormBaseParasite"/>
        </authorList>
    </citation>
    <scope>IDENTIFICATION</scope>
</reference>
<dbReference type="WBParaSite" id="NBR_0001003101-mRNA-1">
    <property type="protein sequence ID" value="NBR_0001003101-mRNA-1"/>
    <property type="gene ID" value="NBR_0001003101"/>
</dbReference>
<sequence length="87" mass="10336">MAENAQVRLLLGLLLDDNDDLDDGMMVVPFSDASFTNILGLHRKLQQQNQHHHHHHHHQQQQKQQKHQQQQQQQVETEKQHDRRQTG</sequence>
<feature type="region of interest" description="Disordered" evidence="1">
    <location>
        <begin position="42"/>
        <end position="87"/>
    </location>
</feature>
<dbReference type="EMBL" id="UYSL01020242">
    <property type="protein sequence ID" value="VDL73621.1"/>
    <property type="molecule type" value="Genomic_DNA"/>
</dbReference>
<feature type="compositionally biased region" description="Basic and acidic residues" evidence="1">
    <location>
        <begin position="76"/>
        <end position="87"/>
    </location>
</feature>
<reference evidence="2 3" key="2">
    <citation type="submission" date="2018-11" db="EMBL/GenBank/DDBJ databases">
        <authorList>
            <consortium name="Pathogen Informatics"/>
        </authorList>
    </citation>
    <scope>NUCLEOTIDE SEQUENCE [LARGE SCALE GENOMIC DNA]</scope>
</reference>
<protein>
    <submittedName>
        <fullName evidence="2 4">Uncharacterized protein</fullName>
    </submittedName>
</protein>
<accession>A0A0N4Y2R6</accession>
<proteinExistence type="predicted"/>
<dbReference type="Proteomes" id="UP000271162">
    <property type="component" value="Unassembled WGS sequence"/>
</dbReference>
<dbReference type="AlphaFoldDB" id="A0A0N4Y2R6"/>
<gene>
    <name evidence="2" type="ORF">NBR_LOCUS10032</name>
</gene>
<evidence type="ECO:0000313" key="2">
    <source>
        <dbReference type="EMBL" id="VDL73621.1"/>
    </source>
</evidence>
<keyword evidence="3" id="KW-1185">Reference proteome</keyword>